<protein>
    <submittedName>
        <fullName evidence="1">Uncharacterized protein</fullName>
    </submittedName>
</protein>
<dbReference type="AlphaFoldDB" id="A0A0E0I7U0"/>
<sequence length="64" mass="7403">MSARRSQTYTGDPIHYVYLNGLSIQNAVVEIAAKLLHPFHKRHLEGEPKDVWIHFVDRHGQPDI</sequence>
<proteinExistence type="predicted"/>
<organism evidence="1">
    <name type="scientific">Oryza nivara</name>
    <name type="common">Indian wild rice</name>
    <name type="synonym">Oryza sativa f. spontanea</name>
    <dbReference type="NCBI Taxonomy" id="4536"/>
    <lineage>
        <taxon>Eukaryota</taxon>
        <taxon>Viridiplantae</taxon>
        <taxon>Streptophyta</taxon>
        <taxon>Embryophyta</taxon>
        <taxon>Tracheophyta</taxon>
        <taxon>Spermatophyta</taxon>
        <taxon>Magnoliopsida</taxon>
        <taxon>Liliopsida</taxon>
        <taxon>Poales</taxon>
        <taxon>Poaceae</taxon>
        <taxon>BOP clade</taxon>
        <taxon>Oryzoideae</taxon>
        <taxon>Oryzeae</taxon>
        <taxon>Oryzinae</taxon>
        <taxon>Oryza</taxon>
    </lineage>
</organism>
<keyword evidence="2" id="KW-1185">Reference proteome</keyword>
<evidence type="ECO:0000313" key="2">
    <source>
        <dbReference type="Proteomes" id="UP000006591"/>
    </source>
</evidence>
<dbReference type="OMA" id="HYVYLNG"/>
<dbReference type="HOGENOM" id="CLU_2871562_0_0_1"/>
<accession>A0A0E0I7U0</accession>
<name>A0A0E0I7U0_ORYNI</name>
<reference evidence="1" key="1">
    <citation type="submission" date="2015-04" db="UniProtKB">
        <authorList>
            <consortium name="EnsemblPlants"/>
        </authorList>
    </citation>
    <scope>IDENTIFICATION</scope>
    <source>
        <strain evidence="1">SL10</strain>
    </source>
</reference>
<reference evidence="1" key="2">
    <citation type="submission" date="2018-04" db="EMBL/GenBank/DDBJ databases">
        <title>OnivRS2 (Oryza nivara Reference Sequence Version 2).</title>
        <authorList>
            <person name="Zhang J."/>
            <person name="Kudrna D."/>
            <person name="Lee S."/>
            <person name="Talag J."/>
            <person name="Rajasekar S."/>
            <person name="Welchert J."/>
            <person name="Hsing Y.-I."/>
            <person name="Wing R.A."/>
        </authorList>
    </citation>
    <scope>NUCLEOTIDE SEQUENCE [LARGE SCALE GENOMIC DNA]</scope>
    <source>
        <strain evidence="1">SL10</strain>
    </source>
</reference>
<dbReference type="Gramene" id="ONIVA08G04630.1">
    <property type="protein sequence ID" value="ONIVA08G04630.1"/>
    <property type="gene ID" value="ONIVA08G04630"/>
</dbReference>
<dbReference type="EnsemblPlants" id="ONIVA08G04630.1">
    <property type="protein sequence ID" value="ONIVA08G04630.1"/>
    <property type="gene ID" value="ONIVA08G04630"/>
</dbReference>
<evidence type="ECO:0000313" key="1">
    <source>
        <dbReference type="EnsemblPlants" id="ONIVA08G04630.1"/>
    </source>
</evidence>
<dbReference type="Proteomes" id="UP000006591">
    <property type="component" value="Chromosome 8"/>
</dbReference>